<feature type="region of interest" description="Disordered" evidence="1">
    <location>
        <begin position="123"/>
        <end position="147"/>
    </location>
</feature>
<proteinExistence type="predicted"/>
<dbReference type="EMBL" id="ABEU02000014">
    <property type="protein sequence ID" value="PNR40638.1"/>
    <property type="molecule type" value="Genomic_DNA"/>
</dbReference>
<evidence type="ECO:0000313" key="2">
    <source>
        <dbReference type="EMBL" id="PNR40638.1"/>
    </source>
</evidence>
<protein>
    <submittedName>
        <fullName evidence="2 3">Uncharacterized protein</fullName>
    </submittedName>
</protein>
<keyword evidence="4" id="KW-1185">Reference proteome</keyword>
<dbReference type="PaxDb" id="3218-PP1S150_8V6.1"/>
<evidence type="ECO:0000313" key="4">
    <source>
        <dbReference type="Proteomes" id="UP000006727"/>
    </source>
</evidence>
<dbReference type="Gramene" id="Pp3c14_5040V3.1">
    <property type="protein sequence ID" value="PAC:32963094.CDS.1"/>
    <property type="gene ID" value="Pp3c14_5040"/>
</dbReference>
<evidence type="ECO:0000313" key="3">
    <source>
        <dbReference type="EnsemblPlants" id="PAC:32963094.CDS.1"/>
    </source>
</evidence>
<reference evidence="3" key="3">
    <citation type="submission" date="2020-12" db="UniProtKB">
        <authorList>
            <consortium name="EnsemblPlants"/>
        </authorList>
    </citation>
    <scope>IDENTIFICATION</scope>
</reference>
<sequence>MVQNWLNNLYREMDKAKKHIEKFNNKKTLWRPTRLLENLKALSASITIIVANCAGLYMQLPHIIPGEGMYPPAAPVHADNWGSSHYAQQSHNSFNNSYYAATSSKPEHHHVLGGLHQNYYPPNGEYHTSAPYPPPDTPHGHSFGYVY</sequence>
<reference evidence="2 4" key="2">
    <citation type="journal article" date="2018" name="Plant J.">
        <title>The Physcomitrella patens chromosome-scale assembly reveals moss genome structure and evolution.</title>
        <authorList>
            <person name="Lang D."/>
            <person name="Ullrich K.K."/>
            <person name="Murat F."/>
            <person name="Fuchs J."/>
            <person name="Jenkins J."/>
            <person name="Haas F.B."/>
            <person name="Piednoel M."/>
            <person name="Gundlach H."/>
            <person name="Van Bel M."/>
            <person name="Meyberg R."/>
            <person name="Vives C."/>
            <person name="Morata J."/>
            <person name="Symeonidi A."/>
            <person name="Hiss M."/>
            <person name="Muchero W."/>
            <person name="Kamisugi Y."/>
            <person name="Saleh O."/>
            <person name="Blanc G."/>
            <person name="Decker E.L."/>
            <person name="van Gessel N."/>
            <person name="Grimwood J."/>
            <person name="Hayes R.D."/>
            <person name="Graham S.W."/>
            <person name="Gunter L.E."/>
            <person name="McDaniel S.F."/>
            <person name="Hoernstein S.N.W."/>
            <person name="Larsson A."/>
            <person name="Li F.W."/>
            <person name="Perroud P.F."/>
            <person name="Phillips J."/>
            <person name="Ranjan P."/>
            <person name="Rokshar D.S."/>
            <person name="Rothfels C.J."/>
            <person name="Schneider L."/>
            <person name="Shu S."/>
            <person name="Stevenson D.W."/>
            <person name="Thummler F."/>
            <person name="Tillich M."/>
            <person name="Villarreal Aguilar J.C."/>
            <person name="Widiez T."/>
            <person name="Wong G.K."/>
            <person name="Wymore A."/>
            <person name="Zhang Y."/>
            <person name="Zimmer A.D."/>
            <person name="Quatrano R.S."/>
            <person name="Mayer K.F.X."/>
            <person name="Goodstein D."/>
            <person name="Casacuberta J.M."/>
            <person name="Vandepoele K."/>
            <person name="Reski R."/>
            <person name="Cuming A.C."/>
            <person name="Tuskan G.A."/>
            <person name="Maumus F."/>
            <person name="Salse J."/>
            <person name="Schmutz J."/>
            <person name="Rensing S.A."/>
        </authorList>
    </citation>
    <scope>NUCLEOTIDE SEQUENCE [LARGE SCALE GENOMIC DNA]</scope>
    <source>
        <strain evidence="3 4">cv. Gransden 2004</strain>
    </source>
</reference>
<name>A0A2K1JGI7_PHYPA</name>
<accession>A0A2K1JGI7</accession>
<dbReference type="EnsemblPlants" id="Pp3c14_5040V3.1">
    <property type="protein sequence ID" value="PAC:32963094.CDS.1"/>
    <property type="gene ID" value="Pp3c14_5040"/>
</dbReference>
<dbReference type="Proteomes" id="UP000006727">
    <property type="component" value="Chromosome 14"/>
</dbReference>
<dbReference type="InParanoid" id="A0A2K1JGI7"/>
<evidence type="ECO:0000256" key="1">
    <source>
        <dbReference type="SAM" id="MobiDB-lite"/>
    </source>
</evidence>
<dbReference type="AlphaFoldDB" id="A0A2K1JGI7"/>
<organism evidence="2">
    <name type="scientific">Physcomitrium patens</name>
    <name type="common">Spreading-leaved earth moss</name>
    <name type="synonym">Physcomitrella patens</name>
    <dbReference type="NCBI Taxonomy" id="3218"/>
    <lineage>
        <taxon>Eukaryota</taxon>
        <taxon>Viridiplantae</taxon>
        <taxon>Streptophyta</taxon>
        <taxon>Embryophyta</taxon>
        <taxon>Bryophyta</taxon>
        <taxon>Bryophytina</taxon>
        <taxon>Bryopsida</taxon>
        <taxon>Funariidae</taxon>
        <taxon>Funariales</taxon>
        <taxon>Funariaceae</taxon>
        <taxon>Physcomitrium</taxon>
    </lineage>
</organism>
<gene>
    <name evidence="2" type="ORF">PHYPA_018041</name>
</gene>
<reference evidence="2 4" key="1">
    <citation type="journal article" date="2008" name="Science">
        <title>The Physcomitrella genome reveals evolutionary insights into the conquest of land by plants.</title>
        <authorList>
            <person name="Rensing S."/>
            <person name="Lang D."/>
            <person name="Zimmer A."/>
            <person name="Terry A."/>
            <person name="Salamov A."/>
            <person name="Shapiro H."/>
            <person name="Nishiyama T."/>
            <person name="Perroud P.-F."/>
            <person name="Lindquist E."/>
            <person name="Kamisugi Y."/>
            <person name="Tanahashi T."/>
            <person name="Sakakibara K."/>
            <person name="Fujita T."/>
            <person name="Oishi K."/>
            <person name="Shin-I T."/>
            <person name="Kuroki Y."/>
            <person name="Toyoda A."/>
            <person name="Suzuki Y."/>
            <person name="Hashimoto A."/>
            <person name="Yamaguchi K."/>
            <person name="Sugano A."/>
            <person name="Kohara Y."/>
            <person name="Fujiyama A."/>
            <person name="Anterola A."/>
            <person name="Aoki S."/>
            <person name="Ashton N."/>
            <person name="Barbazuk W.B."/>
            <person name="Barker E."/>
            <person name="Bennetzen J."/>
            <person name="Bezanilla M."/>
            <person name="Blankenship R."/>
            <person name="Cho S.H."/>
            <person name="Dutcher S."/>
            <person name="Estelle M."/>
            <person name="Fawcett J.A."/>
            <person name="Gundlach H."/>
            <person name="Hanada K."/>
            <person name="Heyl A."/>
            <person name="Hicks K.A."/>
            <person name="Hugh J."/>
            <person name="Lohr M."/>
            <person name="Mayer K."/>
            <person name="Melkozernov A."/>
            <person name="Murata T."/>
            <person name="Nelson D."/>
            <person name="Pils B."/>
            <person name="Prigge M."/>
            <person name="Reiss B."/>
            <person name="Renner T."/>
            <person name="Rombauts S."/>
            <person name="Rushton P."/>
            <person name="Sanderfoot A."/>
            <person name="Schween G."/>
            <person name="Shiu S.-H."/>
            <person name="Stueber K."/>
            <person name="Theodoulou F.L."/>
            <person name="Tu H."/>
            <person name="Van de Peer Y."/>
            <person name="Verrier P.J."/>
            <person name="Waters E."/>
            <person name="Wood A."/>
            <person name="Yang L."/>
            <person name="Cove D."/>
            <person name="Cuming A."/>
            <person name="Hasebe M."/>
            <person name="Lucas S."/>
            <person name="Mishler D.B."/>
            <person name="Reski R."/>
            <person name="Grigoriev I."/>
            <person name="Quatrano R.S."/>
            <person name="Boore J.L."/>
        </authorList>
    </citation>
    <scope>NUCLEOTIDE SEQUENCE [LARGE SCALE GENOMIC DNA]</scope>
    <source>
        <strain evidence="3 4">cv. Gransden 2004</strain>
    </source>
</reference>